<organism evidence="2 3">
    <name type="scientific">Polarella glacialis</name>
    <name type="common">Dinoflagellate</name>
    <dbReference type="NCBI Taxonomy" id="89957"/>
    <lineage>
        <taxon>Eukaryota</taxon>
        <taxon>Sar</taxon>
        <taxon>Alveolata</taxon>
        <taxon>Dinophyceae</taxon>
        <taxon>Suessiales</taxon>
        <taxon>Suessiaceae</taxon>
        <taxon>Polarella</taxon>
    </lineage>
</organism>
<reference evidence="2" key="1">
    <citation type="submission" date="2021-02" db="EMBL/GenBank/DDBJ databases">
        <authorList>
            <person name="Dougan E. K."/>
            <person name="Rhodes N."/>
            <person name="Thang M."/>
            <person name="Chan C."/>
        </authorList>
    </citation>
    <scope>NUCLEOTIDE SEQUENCE</scope>
</reference>
<sequence length="106" mass="11085">APASWARLRAKLLADPSVEETLKKHFAAAVDICAGDRYFRRHLAENVLAAGKACGGLGGAVPPPPAGPRRKRQRREPPQETSVPLRSDSASSSSCSPLPLTGGDSA</sequence>
<feature type="compositionally biased region" description="Low complexity" evidence="1">
    <location>
        <begin position="82"/>
        <end position="100"/>
    </location>
</feature>
<proteinExistence type="predicted"/>
<comment type="caution">
    <text evidence="2">The sequence shown here is derived from an EMBL/GenBank/DDBJ whole genome shotgun (WGS) entry which is preliminary data.</text>
</comment>
<evidence type="ECO:0000313" key="2">
    <source>
        <dbReference type="EMBL" id="CAE8596523.1"/>
    </source>
</evidence>
<feature type="region of interest" description="Disordered" evidence="1">
    <location>
        <begin position="54"/>
        <end position="106"/>
    </location>
</feature>
<name>A0A813ED28_POLGL</name>
<dbReference type="AlphaFoldDB" id="A0A813ED28"/>
<dbReference type="EMBL" id="CAJNNV010008669">
    <property type="protein sequence ID" value="CAE8596523.1"/>
    <property type="molecule type" value="Genomic_DNA"/>
</dbReference>
<keyword evidence="3" id="KW-1185">Reference proteome</keyword>
<accession>A0A813ED28</accession>
<dbReference type="Proteomes" id="UP000654075">
    <property type="component" value="Unassembled WGS sequence"/>
</dbReference>
<evidence type="ECO:0000313" key="3">
    <source>
        <dbReference type="Proteomes" id="UP000654075"/>
    </source>
</evidence>
<gene>
    <name evidence="2" type="ORF">PGLA1383_LOCUS14986</name>
</gene>
<feature type="non-terminal residue" evidence="2">
    <location>
        <position position="106"/>
    </location>
</feature>
<protein>
    <submittedName>
        <fullName evidence="2">Uncharacterized protein</fullName>
    </submittedName>
</protein>
<evidence type="ECO:0000256" key="1">
    <source>
        <dbReference type="SAM" id="MobiDB-lite"/>
    </source>
</evidence>